<accession>A0A2U8FQD1</accession>
<feature type="domain" description="Peptidase M61 catalytic" evidence="1">
    <location>
        <begin position="270"/>
        <end position="386"/>
    </location>
</feature>
<dbReference type="Pfam" id="PF05299">
    <property type="entry name" value="Peptidase_M61"/>
    <property type="match status" value="1"/>
</dbReference>
<protein>
    <submittedName>
        <fullName evidence="3">Peptidase M61</fullName>
    </submittedName>
</protein>
<dbReference type="Pfam" id="PF17899">
    <property type="entry name" value="Peptidase_M61_N"/>
    <property type="match status" value="1"/>
</dbReference>
<gene>
    <name evidence="3" type="ORF">DEH84_07395</name>
</gene>
<dbReference type="Proteomes" id="UP000244892">
    <property type="component" value="Chromosome"/>
</dbReference>
<evidence type="ECO:0000259" key="1">
    <source>
        <dbReference type="Pfam" id="PF05299"/>
    </source>
</evidence>
<dbReference type="InterPro" id="IPR007963">
    <property type="entry name" value="Peptidase_M61_catalytic"/>
</dbReference>
<name>A0A2U8FQD1_9BURK</name>
<dbReference type="Gene3D" id="2.60.40.3650">
    <property type="match status" value="1"/>
</dbReference>
<evidence type="ECO:0000313" key="3">
    <source>
        <dbReference type="EMBL" id="AWI53272.1"/>
    </source>
</evidence>
<organism evidence="3 4">
    <name type="scientific">Aquabacterium olei</name>
    <dbReference type="NCBI Taxonomy" id="1296669"/>
    <lineage>
        <taxon>Bacteria</taxon>
        <taxon>Pseudomonadati</taxon>
        <taxon>Pseudomonadota</taxon>
        <taxon>Betaproteobacteria</taxon>
        <taxon>Burkholderiales</taxon>
        <taxon>Aquabacterium</taxon>
    </lineage>
</organism>
<dbReference type="InterPro" id="IPR027268">
    <property type="entry name" value="Peptidase_M4/M1_CTD_sf"/>
</dbReference>
<evidence type="ECO:0000313" key="4">
    <source>
        <dbReference type="Proteomes" id="UP000244892"/>
    </source>
</evidence>
<dbReference type="KEGG" id="aon:DEH84_07395"/>
<sequence length="599" mass="65650">MIDYRIEVGDAHAHRFVVTLKVAQPAAEQVFSLPVWIPGSYLVREFARHLSPITATQGGQPCEVRCLDKASWQVRCAGEGALTLRYEVYAFDTSVRAAFLDASRGFFNGTSVFLKAHGFEAQPHRVKITGLPRGWSVATALPAVKVNAQGVGDYVAADYDELIDHPVELGTFWRGAFTVRGVQHEFVVAGAPADFDGQRLLDDTRKVCEAQIAFWHGRRKAPFQHYVFMLNAVEDGYGGLEHRASTALICSRKDLPRQGRPLNQDAYTTLLGLISHEYFHTWNVKRLKPVAFDPYELSRENPTRMLWFFEGFTSYYDDQFLLRTGLIDAATYLKLLARTVNLVLAAPGRLQYSVGQASFDAWTRYYRQDENTANATVNYYTKGSLVALALDLSLRALPARGDGQLPSLDGVMRRLWALGRAITEADVTQALADEAGAPPKGAKTTDALAGWQTALHAWTEGTGDLPLPELLSEHGVAWSTKAGSLAQQLGVKLSESGGALKVQAVMHGGAGEEAGLSAGDELLALAGWRLRKADDLTTWHDASRAQPLLLARDGRVLTVSLPALQGRALSPAAADVVTLMPADSPQPEALQRRRAWLTR</sequence>
<dbReference type="EMBL" id="CP029210">
    <property type="protein sequence ID" value="AWI53272.1"/>
    <property type="molecule type" value="Genomic_DNA"/>
</dbReference>
<dbReference type="OrthoDB" id="9778516at2"/>
<dbReference type="InterPro" id="IPR036034">
    <property type="entry name" value="PDZ_sf"/>
</dbReference>
<dbReference type="AlphaFoldDB" id="A0A2U8FQD1"/>
<dbReference type="Gene3D" id="1.10.390.10">
    <property type="entry name" value="Neutral Protease Domain 2"/>
    <property type="match status" value="1"/>
</dbReference>
<dbReference type="PIRSF" id="PIRSF016493">
    <property type="entry name" value="Glycyl_aminpptds"/>
    <property type="match status" value="1"/>
</dbReference>
<proteinExistence type="predicted"/>
<keyword evidence="4" id="KW-1185">Reference proteome</keyword>
<dbReference type="InterPro" id="IPR040756">
    <property type="entry name" value="Peptidase_M61_N"/>
</dbReference>
<feature type="domain" description="Peptidase M61 N-terminal" evidence="2">
    <location>
        <begin position="4"/>
        <end position="170"/>
    </location>
</feature>
<dbReference type="SUPFAM" id="SSF55486">
    <property type="entry name" value="Metalloproteases ('zincins'), catalytic domain"/>
    <property type="match status" value="1"/>
</dbReference>
<dbReference type="Gene3D" id="2.30.42.10">
    <property type="match status" value="1"/>
</dbReference>
<dbReference type="InterPro" id="IPR024191">
    <property type="entry name" value="Peptidase_M61"/>
</dbReference>
<dbReference type="SUPFAM" id="SSF50156">
    <property type="entry name" value="PDZ domain-like"/>
    <property type="match status" value="1"/>
</dbReference>
<evidence type="ECO:0000259" key="2">
    <source>
        <dbReference type="Pfam" id="PF17899"/>
    </source>
</evidence>
<reference evidence="3 4" key="1">
    <citation type="submission" date="2018-05" db="EMBL/GenBank/DDBJ databases">
        <title>complete genome sequence of Aquabacterium olei NBRC 110486.</title>
        <authorList>
            <person name="Tang B."/>
            <person name="Chang J."/>
            <person name="Zhang L."/>
            <person name="Yang H."/>
        </authorList>
    </citation>
    <scope>NUCLEOTIDE SEQUENCE [LARGE SCALE GENOMIC DNA]</scope>
    <source>
        <strain evidence="3 4">NBRC 110486</strain>
    </source>
</reference>
<dbReference type="RefSeq" id="WP_109036149.1">
    <property type="nucleotide sequence ID" value="NZ_CP029210.1"/>
</dbReference>